<organism evidence="1 2">
    <name type="scientific">Nocardia higoensis</name>
    <dbReference type="NCBI Taxonomy" id="228599"/>
    <lineage>
        <taxon>Bacteria</taxon>
        <taxon>Bacillati</taxon>
        <taxon>Actinomycetota</taxon>
        <taxon>Actinomycetes</taxon>
        <taxon>Mycobacteriales</taxon>
        <taxon>Nocardiaceae</taxon>
        <taxon>Nocardia</taxon>
    </lineage>
</organism>
<proteinExistence type="predicted"/>
<comment type="caution">
    <text evidence="1">The sequence shown here is derived from an EMBL/GenBank/DDBJ whole genome shotgun (WGS) entry which is preliminary data.</text>
</comment>
<dbReference type="RefSeq" id="WP_195004314.1">
    <property type="nucleotide sequence ID" value="NZ_JADLQN010000005.1"/>
</dbReference>
<protein>
    <submittedName>
        <fullName evidence="1">Uncharacterized protein</fullName>
    </submittedName>
</protein>
<sequence>MVPDTGQGLARGLYAAAVSGTGSERFELAPDVAVNLAAACDKLVEDLGAALTAGDAASTVTGFPDLPTGRALSAGFAHKGTQLRATVAAFQETALLFKAAYLAAGQRLAEAEAAHRDALLAVADYLDQR</sequence>
<evidence type="ECO:0000313" key="2">
    <source>
        <dbReference type="Proteomes" id="UP000707731"/>
    </source>
</evidence>
<keyword evidence="2" id="KW-1185">Reference proteome</keyword>
<dbReference type="EMBL" id="JADLQN010000005">
    <property type="protein sequence ID" value="MBF6357477.1"/>
    <property type="molecule type" value="Genomic_DNA"/>
</dbReference>
<gene>
    <name evidence="1" type="ORF">IU449_23500</name>
</gene>
<name>A0ABS0DG84_9NOCA</name>
<dbReference type="Proteomes" id="UP000707731">
    <property type="component" value="Unassembled WGS sequence"/>
</dbReference>
<evidence type="ECO:0000313" key="1">
    <source>
        <dbReference type="EMBL" id="MBF6357477.1"/>
    </source>
</evidence>
<reference evidence="1 2" key="1">
    <citation type="submission" date="2020-10" db="EMBL/GenBank/DDBJ databases">
        <title>Identification of Nocardia species via Next-generation sequencing and recognition of intraspecies genetic diversity.</title>
        <authorList>
            <person name="Li P."/>
            <person name="Li P."/>
            <person name="Lu B."/>
        </authorList>
    </citation>
    <scope>NUCLEOTIDE SEQUENCE [LARGE SCALE GENOMIC DNA]</scope>
    <source>
        <strain evidence="1 2">BJ06-0143</strain>
    </source>
</reference>
<accession>A0ABS0DG84</accession>